<name>A0AC35FTX2_9BILA</name>
<dbReference type="WBParaSite" id="PS1159_v2.g20866.t2">
    <property type="protein sequence ID" value="PS1159_v2.g20866.t2"/>
    <property type="gene ID" value="PS1159_v2.g20866"/>
</dbReference>
<organism evidence="1 2">
    <name type="scientific">Panagrolaimus sp. PS1159</name>
    <dbReference type="NCBI Taxonomy" id="55785"/>
    <lineage>
        <taxon>Eukaryota</taxon>
        <taxon>Metazoa</taxon>
        <taxon>Ecdysozoa</taxon>
        <taxon>Nematoda</taxon>
        <taxon>Chromadorea</taxon>
        <taxon>Rhabditida</taxon>
        <taxon>Tylenchina</taxon>
        <taxon>Panagrolaimomorpha</taxon>
        <taxon>Panagrolaimoidea</taxon>
        <taxon>Panagrolaimidae</taxon>
        <taxon>Panagrolaimus</taxon>
    </lineage>
</organism>
<dbReference type="Proteomes" id="UP000887580">
    <property type="component" value="Unplaced"/>
</dbReference>
<sequence length="1404" mass="159721">MIDQIFNSTKNSIHFQCKAFLHSYFSSFDNINNSNSIINDNETQKISLPVSWITDDGKILSNNDLLQLNEKPSKDLKIRCKADLKDLEEMIDGSLLSRSIFFTNKPYHSVKIKPEKVQTISGSVARFVCHWPFVTSSSSPTATTDIIWKHNGTTLKPSKLIKIGTIPGKSVLHILSTKFEHSGNYRCGIKDSKLAEEESDASELIVNESGGENDFSQGYEQPSALSAPINGKMIFECLLPGTQGVQWILEKRSYEKRGETLPRIESKVLGNGTILILQNITTKYHGIIKCLIEVSNHTLVTKETDFKVLDETYNYESAVFTPIERKQGTPASFRCETYEILGETPEMAEWYLNGKRIERTPNIKITRSIDFGLGHTDLAIAIAEADNEGLYTCIISNDQHERIYQLLLQVDVTTNETITNLKVSTDHKTSCIQLDFDLPPSTDLAWAHYTPFFVVIHENNSTESLNSLPLMAKCNRRLHCKMEICQTSQTLNPATEYVFRISMVLSGSGTVITPLSEPVIATTWDSQATRSVPLIVSYNETDKSVTIEWEMPKDINGKVENFAVQIINYSEKMSNLFTNLNRSYFERPPTNRKYTIQNVTDPFAYKIRVTPFTQKPKLPVSNMPLLEYFPFFLITSDHALASVDPEISIPKFELFQINRDPTINISWILPSENENISKIVIKYQHVAISQAKFISIERPISDKFTELNKGIEVGLVFQVCAAFIRKTDFSQSSWNCQTIPVKNVFNNLIYTTLNDAWSQKQLPPPVLCENDNCKCMPSKINEGGMRIEWKAPERRKTFELDDFPQNPEIQYIVHYTFDENDPHAKEFEFPANEGENFVDLPPLLPNTTYRIMIESINQLNDKVDGTFFSCKTPPFRPKTSPLPPPKNFYYEFLNSTHLKLSWIPYSSSNGQIPQLSGYTIFWQADNKPFLPIFIPGAQSSYHIINGVRPEPLYQAYIVSRSTKFEDSPSKSPKLSIRMPPDLAEIFNEMEAQAITHSPTKFSNFYRNPEISFTIYIIAGLTISTFLLLGIGCCCYFWCCIPFWKRRKQNRLDALQRAHSNASSKLSLDSEDNPGQAMIDIEAVEIPILNIPPDPPNFPENSDTKGPPGGPRPLGNRRFRQMMHDEEFKKQMLELNLDPTGFGICPATRDECYRHIQSEEDRKFHELVEKERKDIEKRRTREKRKKPSTSKFSNIAETSFITSGPSSHHHQQLTPNPSIHNNDDTYSIDGVSQKYSASNQELNRPSEGLSPRSHSIAIYRRFFPRKRPSTIIPDIKKALMIQPQQNQKRNYRISNELKPDSNNHYNNYQQQRLIMNSPSSLPNLADSGIVFDDLSTSGGTTTSTLNPLSQHLPTIHQGSCSGSLTLVEDVLPKISHSMLNQHLQDCRRERNSSVYETSNATTLVP</sequence>
<evidence type="ECO:0000313" key="2">
    <source>
        <dbReference type="WBParaSite" id="PS1159_v2.g20866.t2"/>
    </source>
</evidence>
<protein>
    <submittedName>
        <fullName evidence="2">Uncharacterized protein</fullName>
    </submittedName>
</protein>
<evidence type="ECO:0000313" key="1">
    <source>
        <dbReference type="Proteomes" id="UP000887580"/>
    </source>
</evidence>
<reference evidence="2" key="1">
    <citation type="submission" date="2022-11" db="UniProtKB">
        <authorList>
            <consortium name="WormBaseParasite"/>
        </authorList>
    </citation>
    <scope>IDENTIFICATION</scope>
</reference>
<proteinExistence type="predicted"/>
<accession>A0AC35FTX2</accession>